<feature type="compositionally biased region" description="Basic and acidic residues" evidence="10">
    <location>
        <begin position="1"/>
        <end position="18"/>
    </location>
</feature>
<dbReference type="GO" id="GO:0042973">
    <property type="term" value="F:glucan endo-1,3-beta-D-glucosidase activity"/>
    <property type="evidence" value="ECO:0007669"/>
    <property type="project" value="UniProtKB-EC"/>
</dbReference>
<accession>A0A6A6LM53</accession>
<evidence type="ECO:0000313" key="11">
    <source>
        <dbReference type="EMBL" id="KAF2301348.1"/>
    </source>
</evidence>
<organism evidence="11 12">
    <name type="scientific">Hevea brasiliensis</name>
    <name type="common">Para rubber tree</name>
    <name type="synonym">Siphonia brasiliensis</name>
    <dbReference type="NCBI Taxonomy" id="3981"/>
    <lineage>
        <taxon>Eukaryota</taxon>
        <taxon>Viridiplantae</taxon>
        <taxon>Streptophyta</taxon>
        <taxon>Embryophyta</taxon>
        <taxon>Tracheophyta</taxon>
        <taxon>Spermatophyta</taxon>
        <taxon>Magnoliopsida</taxon>
        <taxon>eudicotyledons</taxon>
        <taxon>Gunneridae</taxon>
        <taxon>Pentapetalae</taxon>
        <taxon>rosids</taxon>
        <taxon>fabids</taxon>
        <taxon>Malpighiales</taxon>
        <taxon>Euphorbiaceae</taxon>
        <taxon>Crotonoideae</taxon>
        <taxon>Micrandreae</taxon>
        <taxon>Hevea</taxon>
    </lineage>
</organism>
<comment type="catalytic activity">
    <reaction evidence="1">
        <text>Hydrolysis of (1-&gt;3)-beta-D-glucosidic linkages in (1-&gt;3)-beta-D-glucans.</text>
        <dbReference type="EC" id="3.2.1.39"/>
    </reaction>
</comment>
<dbReference type="AlphaFoldDB" id="A0A6A6LM53"/>
<evidence type="ECO:0000256" key="3">
    <source>
        <dbReference type="ARBA" id="ARBA00012780"/>
    </source>
</evidence>
<dbReference type="Gene3D" id="3.20.20.80">
    <property type="entry name" value="Glycosidases"/>
    <property type="match status" value="1"/>
</dbReference>
<dbReference type="GO" id="GO:0005975">
    <property type="term" value="P:carbohydrate metabolic process"/>
    <property type="evidence" value="ECO:0007669"/>
    <property type="project" value="InterPro"/>
</dbReference>
<keyword evidence="12" id="KW-1185">Reference proteome</keyword>
<dbReference type="Pfam" id="PF00332">
    <property type="entry name" value="Glyco_hydro_17"/>
    <property type="match status" value="1"/>
</dbReference>
<keyword evidence="6" id="KW-0326">Glycosidase</keyword>
<dbReference type="InterPro" id="IPR044965">
    <property type="entry name" value="Glyco_hydro_17_plant"/>
</dbReference>
<keyword evidence="4" id="KW-0732">Signal</keyword>
<evidence type="ECO:0000256" key="1">
    <source>
        <dbReference type="ARBA" id="ARBA00000382"/>
    </source>
</evidence>
<evidence type="ECO:0000313" key="12">
    <source>
        <dbReference type="Proteomes" id="UP000467840"/>
    </source>
</evidence>
<dbReference type="SUPFAM" id="SSF51445">
    <property type="entry name" value="(Trans)glycosidases"/>
    <property type="match status" value="1"/>
</dbReference>
<dbReference type="Proteomes" id="UP000467840">
    <property type="component" value="Chromosome 4"/>
</dbReference>
<evidence type="ECO:0000256" key="2">
    <source>
        <dbReference type="ARBA" id="ARBA00008773"/>
    </source>
</evidence>
<dbReference type="PANTHER" id="PTHR32227">
    <property type="entry name" value="GLUCAN ENDO-1,3-BETA-GLUCOSIDASE BG1-RELATED-RELATED"/>
    <property type="match status" value="1"/>
</dbReference>
<gene>
    <name evidence="11" type="ORF">GH714_023159</name>
</gene>
<dbReference type="EMBL" id="JAAGAX010000010">
    <property type="protein sequence ID" value="KAF2301348.1"/>
    <property type="molecule type" value="Genomic_DNA"/>
</dbReference>
<proteinExistence type="inferred from homology"/>
<evidence type="ECO:0000256" key="5">
    <source>
        <dbReference type="ARBA" id="ARBA00022801"/>
    </source>
</evidence>
<evidence type="ECO:0000256" key="6">
    <source>
        <dbReference type="ARBA" id="ARBA00023295"/>
    </source>
</evidence>
<dbReference type="InterPro" id="IPR000490">
    <property type="entry name" value="Glyco_hydro_17"/>
</dbReference>
<protein>
    <recommendedName>
        <fullName evidence="3">glucan endo-1,3-beta-D-glucosidase</fullName>
        <ecNumber evidence="3">3.2.1.39</ecNumber>
    </recommendedName>
    <alternativeName>
        <fullName evidence="7">(1-&gt;3)-beta-glucan endohydrolase</fullName>
    </alternativeName>
    <alternativeName>
        <fullName evidence="8">Beta-1,3-endoglucanase</fullName>
    </alternativeName>
</protein>
<evidence type="ECO:0000256" key="4">
    <source>
        <dbReference type="ARBA" id="ARBA00022729"/>
    </source>
</evidence>
<evidence type="ECO:0000256" key="8">
    <source>
        <dbReference type="ARBA" id="ARBA00033417"/>
    </source>
</evidence>
<evidence type="ECO:0000256" key="7">
    <source>
        <dbReference type="ARBA" id="ARBA00033335"/>
    </source>
</evidence>
<comment type="similarity">
    <text evidence="2 9">Belongs to the glycosyl hydrolase 17 family.</text>
</comment>
<comment type="caution">
    <text evidence="11">The sequence shown here is derived from an EMBL/GenBank/DDBJ whole genome shotgun (WGS) entry which is preliminary data.</text>
</comment>
<name>A0A6A6LM53_HEVBR</name>
<keyword evidence="5" id="KW-0378">Hydrolase</keyword>
<dbReference type="EC" id="3.2.1.39" evidence="3"/>
<reference evidence="11 12" key="1">
    <citation type="journal article" date="2020" name="Mol. Plant">
        <title>The Chromosome-Based Rubber Tree Genome Provides New Insights into Spurge Genome Evolution and Rubber Biosynthesis.</title>
        <authorList>
            <person name="Liu J."/>
            <person name="Shi C."/>
            <person name="Shi C.C."/>
            <person name="Li W."/>
            <person name="Zhang Q.J."/>
            <person name="Zhang Y."/>
            <person name="Li K."/>
            <person name="Lu H.F."/>
            <person name="Shi C."/>
            <person name="Zhu S.T."/>
            <person name="Xiao Z.Y."/>
            <person name="Nan H."/>
            <person name="Yue Y."/>
            <person name="Zhu X.G."/>
            <person name="Wu Y."/>
            <person name="Hong X.N."/>
            <person name="Fan G.Y."/>
            <person name="Tong Y."/>
            <person name="Zhang D."/>
            <person name="Mao C.L."/>
            <person name="Liu Y.L."/>
            <person name="Hao S.J."/>
            <person name="Liu W.Q."/>
            <person name="Lv M.Q."/>
            <person name="Zhang H.B."/>
            <person name="Liu Y."/>
            <person name="Hu-Tang G.R."/>
            <person name="Wang J.P."/>
            <person name="Wang J.H."/>
            <person name="Sun Y.H."/>
            <person name="Ni S.B."/>
            <person name="Chen W.B."/>
            <person name="Zhang X.C."/>
            <person name="Jiao Y.N."/>
            <person name="Eichler E.E."/>
            <person name="Li G.H."/>
            <person name="Liu X."/>
            <person name="Gao L.Z."/>
        </authorList>
    </citation>
    <scope>NUCLEOTIDE SEQUENCE [LARGE SCALE GENOMIC DNA]</scope>
    <source>
        <strain evidence="12">cv. GT1</strain>
        <tissue evidence="11">Leaf</tissue>
    </source>
</reference>
<sequence>MPQTEIEKETFSGEKDIPDAVTVEANEGAEKGNANGPNGTVPASEGEVKEKPGIQENDVKCNISVDGKANTTDGEITENGTAAWDSSMMMDAGKKVETEVAKNVVTGNAFKGTYGVNYGRIADNLPSPRSVVTLLKAAKIKNIRIYDADHEVLKAFKGSGIEIIVGLGNEYLKEISVGEDRAMYWIKENVQPFLPGTKIVGIAVGNEILGGDDHALWEVLLPSVKNVYAALRQAGLGKSVAVSSPHSEAVFTNSYPPSACVFREDVLIYMKPLLQFFSQIGSPFYINAYPFLAYKSDPEHIDINYALFKSNSGIVDAKTHLHYDNMFDAQIDAAYAALEKAGFPKMEVIVSETGWASSGDANEAGATRQHARTYNYNLRKRLAKKKGTPYRPKTVVRAYIFALFNENLKPGPTSERHFGLFNHDGSMSYDIGFTGLKESSAVSSLLSLKESWLGSSHSLAFATCTTVLLLVLAS</sequence>
<dbReference type="FunFam" id="3.20.20.80:FF:000005">
    <property type="entry name" value="Glucan endo-1,3-beta-glucosidase 14"/>
    <property type="match status" value="1"/>
</dbReference>
<feature type="region of interest" description="Disordered" evidence="10">
    <location>
        <begin position="1"/>
        <end position="56"/>
    </location>
</feature>
<evidence type="ECO:0000256" key="9">
    <source>
        <dbReference type="RuleBase" id="RU004335"/>
    </source>
</evidence>
<feature type="compositionally biased region" description="Basic and acidic residues" evidence="10">
    <location>
        <begin position="46"/>
        <end position="56"/>
    </location>
</feature>
<dbReference type="InterPro" id="IPR017853">
    <property type="entry name" value="GH"/>
</dbReference>
<evidence type="ECO:0000256" key="10">
    <source>
        <dbReference type="SAM" id="MobiDB-lite"/>
    </source>
</evidence>